<dbReference type="Proteomes" id="UP001595457">
    <property type="component" value="Unassembled WGS sequence"/>
</dbReference>
<dbReference type="RefSeq" id="WP_377816815.1">
    <property type="nucleotide sequence ID" value="NZ_JBHRSJ010000035.1"/>
</dbReference>
<comment type="caution">
    <text evidence="1">The sequence shown here is derived from an EMBL/GenBank/DDBJ whole genome shotgun (WGS) entry which is preliminary data.</text>
</comment>
<evidence type="ECO:0000313" key="1">
    <source>
        <dbReference type="EMBL" id="MFC2974568.1"/>
    </source>
</evidence>
<proteinExistence type="predicted"/>
<organism evidence="1 2">
    <name type="scientific">Azotobacter bryophylli</name>
    <dbReference type="NCBI Taxonomy" id="1986537"/>
    <lineage>
        <taxon>Bacteria</taxon>
        <taxon>Pseudomonadati</taxon>
        <taxon>Pseudomonadota</taxon>
        <taxon>Gammaproteobacteria</taxon>
        <taxon>Pseudomonadales</taxon>
        <taxon>Pseudomonadaceae</taxon>
        <taxon>Azotobacter</taxon>
    </lineage>
</organism>
<evidence type="ECO:0000313" key="2">
    <source>
        <dbReference type="Proteomes" id="UP001595457"/>
    </source>
</evidence>
<name>A0ABV7AZY0_9GAMM</name>
<evidence type="ECO:0008006" key="3">
    <source>
        <dbReference type="Google" id="ProtNLM"/>
    </source>
</evidence>
<gene>
    <name evidence="1" type="ORF">ACFOJE_20440</name>
</gene>
<keyword evidence="2" id="KW-1185">Reference proteome</keyword>
<dbReference type="EMBL" id="JBHRSJ010000035">
    <property type="protein sequence ID" value="MFC2974568.1"/>
    <property type="molecule type" value="Genomic_DNA"/>
</dbReference>
<reference evidence="2" key="1">
    <citation type="journal article" date="2019" name="Int. J. Syst. Evol. Microbiol.">
        <title>The Global Catalogue of Microorganisms (GCM) 10K type strain sequencing project: providing services to taxonomists for standard genome sequencing and annotation.</title>
        <authorList>
            <consortium name="The Broad Institute Genomics Platform"/>
            <consortium name="The Broad Institute Genome Sequencing Center for Infectious Disease"/>
            <person name="Wu L."/>
            <person name="Ma J."/>
        </authorList>
    </citation>
    <scope>NUCLEOTIDE SEQUENCE [LARGE SCALE GENOMIC DNA]</scope>
    <source>
        <strain evidence="2">KCTC 62195</strain>
    </source>
</reference>
<sequence>MTTQTLRGTTAVTVGEDVFTLVPNLAAVRAIELRYGGLLKAAQACDAMSVDAVAHVIAAGVGLTGKAAETLPEGVFQAGVVRVYGQIRPYLLALLNPRGAEEGKEGNAEPDGSAKAP</sequence>
<accession>A0ABV7AZY0</accession>
<protein>
    <recommendedName>
        <fullName evidence="3">Phage tail tube protein, GTA-gp10</fullName>
    </recommendedName>
</protein>